<protein>
    <submittedName>
        <fullName evidence="2">Uncharacterized protein</fullName>
    </submittedName>
</protein>
<dbReference type="Proteomes" id="UP000398389">
    <property type="component" value="Unassembled WGS sequence"/>
</dbReference>
<dbReference type="Pfam" id="PF14618">
    <property type="entry name" value="DUF4452"/>
    <property type="match status" value="1"/>
</dbReference>
<dbReference type="PANTHER" id="PTHR39615">
    <property type="entry name" value="YALI0E17897P"/>
    <property type="match status" value="1"/>
</dbReference>
<feature type="region of interest" description="Disordered" evidence="1">
    <location>
        <begin position="256"/>
        <end position="293"/>
    </location>
</feature>
<feature type="compositionally biased region" description="Low complexity" evidence="1">
    <location>
        <begin position="256"/>
        <end position="283"/>
    </location>
</feature>
<evidence type="ECO:0000256" key="1">
    <source>
        <dbReference type="SAM" id="MobiDB-lite"/>
    </source>
</evidence>
<dbReference type="PANTHER" id="PTHR39615:SF1">
    <property type="entry name" value="YALI0E17897P"/>
    <property type="match status" value="1"/>
</dbReference>
<evidence type="ECO:0000313" key="2">
    <source>
        <dbReference type="EMBL" id="VVT56686.1"/>
    </source>
</evidence>
<dbReference type="GeneID" id="43584029"/>
<dbReference type="OrthoDB" id="5408025at2759"/>
<dbReference type="InterPro" id="IPR027915">
    <property type="entry name" value="DUF4452"/>
</dbReference>
<proteinExistence type="predicted"/>
<feature type="compositionally biased region" description="Low complexity" evidence="1">
    <location>
        <begin position="345"/>
        <end position="361"/>
    </location>
</feature>
<name>A0A5E8C642_9ASCO</name>
<dbReference type="RefSeq" id="XP_031855820.1">
    <property type="nucleotide sequence ID" value="XM_031999929.1"/>
</dbReference>
<organism evidence="2 3">
    <name type="scientific">Magnusiomyces paraingens</name>
    <dbReference type="NCBI Taxonomy" id="2606893"/>
    <lineage>
        <taxon>Eukaryota</taxon>
        <taxon>Fungi</taxon>
        <taxon>Dikarya</taxon>
        <taxon>Ascomycota</taxon>
        <taxon>Saccharomycotina</taxon>
        <taxon>Dipodascomycetes</taxon>
        <taxon>Dipodascales</taxon>
        <taxon>Dipodascaceae</taxon>
        <taxon>Magnusiomyces</taxon>
    </lineage>
</organism>
<accession>A0A5E8C642</accession>
<feature type="region of interest" description="Disordered" evidence="1">
    <location>
        <begin position="341"/>
        <end position="361"/>
    </location>
</feature>
<sequence length="361" mass="35166">MPYYPSYTNYNYSPPGGSASYAIIDSAAVDSMGAYPGNAGGAYYPSANSSATVSAGMLPGNASYSYAALPSSPGIGLASSSGNNGAMYMRGNGGGIAGANAAAAAAAAAAASAYMTPMSRPSSVSPTLGGGPSKLATGFRGYGGPMSVSMNGGNVSSSAAALWRDRFEKSRGFDVEDDLEFCPLACVSQHHMLSLHHHHPAGAAAAYMSPSSPEYYVAAAASYGANAGTGGGPSSPGGHSPPLGMYYGSSGNSSISSSSSSSSSSSAGSMSGSSGSNSSNSSSGGAGSPNGHHNTITYYNGGVLTSGPTPGAFGSSVGTGASSGAPTKVRKALPIIDPTTGLRVASPSLSPAGLAANRHHK</sequence>
<gene>
    <name evidence="2" type="ORF">SAPINGB_P005214</name>
</gene>
<keyword evidence="3" id="KW-1185">Reference proteome</keyword>
<reference evidence="2 3" key="1">
    <citation type="submission" date="2019-09" db="EMBL/GenBank/DDBJ databases">
        <authorList>
            <person name="Brejova B."/>
        </authorList>
    </citation>
    <scope>NUCLEOTIDE SEQUENCE [LARGE SCALE GENOMIC DNA]</scope>
</reference>
<dbReference type="AlphaFoldDB" id="A0A5E8C642"/>
<evidence type="ECO:0000313" key="3">
    <source>
        <dbReference type="Proteomes" id="UP000398389"/>
    </source>
</evidence>
<dbReference type="EMBL" id="CABVLU010000004">
    <property type="protein sequence ID" value="VVT56686.1"/>
    <property type="molecule type" value="Genomic_DNA"/>
</dbReference>